<dbReference type="SUPFAM" id="SSF53800">
    <property type="entry name" value="Chelatase"/>
    <property type="match status" value="1"/>
</dbReference>
<dbReference type="GO" id="GO:0046872">
    <property type="term" value="F:metal ion binding"/>
    <property type="evidence" value="ECO:0007669"/>
    <property type="project" value="UniProtKB-KW"/>
</dbReference>
<dbReference type="InterPro" id="IPR050963">
    <property type="entry name" value="Sirohydro_Cobaltochel/CbiX"/>
</dbReference>
<sequence length="272" mass="27523">MSRLHAASPATRRPVLVAVAHGSRDGRSAATMTELADVARARAPHLDVRLSFLDFNAPRLPDVLGGLGTGSAVVVPLLLGSAYHARVDIPAAVDAATRRLPRLEVVVSDVLGSAPGGGEPPSGTRHSGGRSPLLDVAWARLREAGADPGDPGLGVVLAAAGSSNAVANAVVADLAAERPLTVAAFAAAAQPDVTAAVAELRRRGARRIAVAPWFLAPGRLLDRVGDAARAADPGVVLAEPLGAAPAVADALLDRYRAATSALNDTEQVHAAG</sequence>
<organism evidence="4 5">
    <name type="scientific">Pseudonocardia bannensis</name>
    <dbReference type="NCBI Taxonomy" id="630973"/>
    <lineage>
        <taxon>Bacteria</taxon>
        <taxon>Bacillati</taxon>
        <taxon>Actinomycetota</taxon>
        <taxon>Actinomycetes</taxon>
        <taxon>Pseudonocardiales</taxon>
        <taxon>Pseudonocardiaceae</taxon>
        <taxon>Pseudonocardia</taxon>
    </lineage>
</organism>
<dbReference type="AlphaFoldDB" id="A0A848DSB6"/>
<dbReference type="Gene3D" id="3.40.50.1400">
    <property type="match status" value="2"/>
</dbReference>
<dbReference type="PANTHER" id="PTHR33542">
    <property type="entry name" value="SIROHYDROCHLORIN FERROCHELATASE, CHLOROPLASTIC"/>
    <property type="match status" value="1"/>
</dbReference>
<keyword evidence="2" id="KW-0456">Lyase</keyword>
<evidence type="ECO:0000313" key="5">
    <source>
        <dbReference type="Proteomes" id="UP000586918"/>
    </source>
</evidence>
<dbReference type="CDD" id="cd03416">
    <property type="entry name" value="CbiX_SirB_N"/>
    <property type="match status" value="1"/>
</dbReference>
<dbReference type="Pfam" id="PF01903">
    <property type="entry name" value="CbiX"/>
    <property type="match status" value="2"/>
</dbReference>
<reference evidence="4 5" key="1">
    <citation type="submission" date="2020-04" db="EMBL/GenBank/DDBJ databases">
        <authorList>
            <person name="Klaysubun C."/>
            <person name="Duangmal K."/>
            <person name="Lipun K."/>
        </authorList>
    </citation>
    <scope>NUCLEOTIDE SEQUENCE [LARGE SCALE GENOMIC DNA]</scope>
    <source>
        <strain evidence="4 5">DSM 45300</strain>
    </source>
</reference>
<evidence type="ECO:0000256" key="2">
    <source>
        <dbReference type="ARBA" id="ARBA00023239"/>
    </source>
</evidence>
<evidence type="ECO:0000256" key="3">
    <source>
        <dbReference type="SAM" id="MobiDB-lite"/>
    </source>
</evidence>
<accession>A0A848DSB6</accession>
<evidence type="ECO:0000313" key="4">
    <source>
        <dbReference type="EMBL" id="NMH95379.1"/>
    </source>
</evidence>
<protein>
    <submittedName>
        <fullName evidence="4">Sirohydrochlorin chelatase</fullName>
    </submittedName>
</protein>
<name>A0A848DSB6_9PSEU</name>
<dbReference type="RefSeq" id="WP_169416038.1">
    <property type="nucleotide sequence ID" value="NZ_JAAXKZ010000181.1"/>
</dbReference>
<dbReference type="Proteomes" id="UP000586918">
    <property type="component" value="Unassembled WGS sequence"/>
</dbReference>
<gene>
    <name evidence="4" type="ORF">HF519_28275</name>
</gene>
<dbReference type="PANTHER" id="PTHR33542:SF5">
    <property type="entry name" value="FERROCHELATASE CHE1"/>
    <property type="match status" value="1"/>
</dbReference>
<feature type="region of interest" description="Disordered" evidence="3">
    <location>
        <begin position="111"/>
        <end position="130"/>
    </location>
</feature>
<comment type="caution">
    <text evidence="4">The sequence shown here is derived from an EMBL/GenBank/DDBJ whole genome shotgun (WGS) entry which is preliminary data.</text>
</comment>
<keyword evidence="5" id="KW-1185">Reference proteome</keyword>
<dbReference type="EMBL" id="JAAXKZ010000181">
    <property type="protein sequence ID" value="NMH95379.1"/>
    <property type="molecule type" value="Genomic_DNA"/>
</dbReference>
<dbReference type="InterPro" id="IPR002762">
    <property type="entry name" value="CbiX-like"/>
</dbReference>
<proteinExistence type="predicted"/>
<evidence type="ECO:0000256" key="1">
    <source>
        <dbReference type="ARBA" id="ARBA00022723"/>
    </source>
</evidence>
<dbReference type="GO" id="GO:0016829">
    <property type="term" value="F:lyase activity"/>
    <property type="evidence" value="ECO:0007669"/>
    <property type="project" value="UniProtKB-KW"/>
</dbReference>
<keyword evidence="1" id="KW-0479">Metal-binding</keyword>